<dbReference type="SUPFAM" id="SSF52540">
    <property type="entry name" value="P-loop containing nucleoside triphosphate hydrolases"/>
    <property type="match status" value="1"/>
</dbReference>
<dbReference type="Pfam" id="PF13181">
    <property type="entry name" value="TPR_8"/>
    <property type="match status" value="1"/>
</dbReference>
<dbReference type="PANTHER" id="PTHR35807">
    <property type="entry name" value="TRANSCRIPTIONAL REGULATOR REDD-RELATED"/>
    <property type="match status" value="1"/>
</dbReference>
<organism evidence="7 8">
    <name type="scientific">Nonomuraea typhae</name>
    <dbReference type="NCBI Taxonomy" id="2603600"/>
    <lineage>
        <taxon>Bacteria</taxon>
        <taxon>Bacillati</taxon>
        <taxon>Actinomycetota</taxon>
        <taxon>Actinomycetes</taxon>
        <taxon>Streptosporangiales</taxon>
        <taxon>Streptosporangiaceae</taxon>
        <taxon>Nonomuraea</taxon>
    </lineage>
</organism>
<dbReference type="SMART" id="SM00382">
    <property type="entry name" value="AAA"/>
    <property type="match status" value="1"/>
</dbReference>
<evidence type="ECO:0000256" key="2">
    <source>
        <dbReference type="ARBA" id="ARBA00023015"/>
    </source>
</evidence>
<dbReference type="SMART" id="SM00862">
    <property type="entry name" value="Trans_reg_C"/>
    <property type="match status" value="1"/>
</dbReference>
<dbReference type="InterPro" id="IPR002182">
    <property type="entry name" value="NB-ARC"/>
</dbReference>
<evidence type="ECO:0000256" key="3">
    <source>
        <dbReference type="ARBA" id="ARBA00023125"/>
    </source>
</evidence>
<gene>
    <name evidence="7" type="ORF">ACIBG2_06580</name>
</gene>
<protein>
    <submittedName>
        <fullName evidence="7">BTAD domain-containing putative transcriptional regulator</fullName>
    </submittedName>
</protein>
<dbReference type="Gene3D" id="3.40.50.300">
    <property type="entry name" value="P-loop containing nucleotide triphosphate hydrolases"/>
    <property type="match status" value="1"/>
</dbReference>
<evidence type="ECO:0000259" key="6">
    <source>
        <dbReference type="PROSITE" id="PS51755"/>
    </source>
</evidence>
<dbReference type="CDD" id="cd15831">
    <property type="entry name" value="BTAD"/>
    <property type="match status" value="1"/>
</dbReference>
<dbReference type="SUPFAM" id="SSF46894">
    <property type="entry name" value="C-terminal effector domain of the bipartite response regulators"/>
    <property type="match status" value="1"/>
</dbReference>
<dbReference type="Gene3D" id="1.10.10.10">
    <property type="entry name" value="Winged helix-like DNA-binding domain superfamily/Winged helix DNA-binding domain"/>
    <property type="match status" value="1"/>
</dbReference>
<dbReference type="SMART" id="SM00028">
    <property type="entry name" value="TPR"/>
    <property type="match status" value="6"/>
</dbReference>
<dbReference type="InterPro" id="IPR001867">
    <property type="entry name" value="OmpR/PhoB-type_DNA-bd"/>
</dbReference>
<dbReference type="PROSITE" id="PS51755">
    <property type="entry name" value="OMPR_PHOB"/>
    <property type="match status" value="1"/>
</dbReference>
<dbReference type="Pfam" id="PF13176">
    <property type="entry name" value="TPR_7"/>
    <property type="match status" value="1"/>
</dbReference>
<accession>A0ABW7YP19</accession>
<dbReference type="InterPro" id="IPR003593">
    <property type="entry name" value="AAA+_ATPase"/>
</dbReference>
<evidence type="ECO:0000256" key="4">
    <source>
        <dbReference type="ARBA" id="ARBA00023163"/>
    </source>
</evidence>
<evidence type="ECO:0000256" key="5">
    <source>
        <dbReference type="PROSITE-ProRule" id="PRU01091"/>
    </source>
</evidence>
<sequence>MGGSTAAGPFDPGPPRQQAVLAILATRAPHVVPMSRLIDGIWGSSAPRSAEQSVYTYVAGLRRALEPVRGPREQPTVLVGGSGGYQLRIDPRRIDSRLLTSLTAEARLFEEQGNHPSALRLIEQALALPRGVPLSGVPGPFGQNERSRLEELLTAALEQRAGLLLKLNRPEEAVTCLQDALPHHPLRERLRELLMTALNRCGRQADALEVFAEGSRILVEELGVGPGEGLRRCHELILRNTDTELPDVPRQLPRQLISFTGRTKELVYVKELLTPEKDGPPHPLVAITGPPGIGKSALALQVAHDVIEAFPGGQLFVNLRGKTVGVQALSPHDVIARFLRGLGVPAPNVPNDLDEAAALWRSQIAGRRMLVVLDDAADMHQINPLLSTPLGVSVIVTSRETLIAGDDCVQVRLKSMTEAESTAMLATLAGARRVATNPADTRHLVAFCGGLPLALRISGARLANHLDWSVADLVNRLSDEGERLTELQIGDLAVHASLASSWTAMRDSRRAADTAGARLLELLGVLHVPDVTPDFATALLGGTTAEANRALDRLVDAHLLERGHFGRFHLHDLTRLFATSLNPAGAREAAIRALTYYVVSARRASVLIDPHRTQPPGQSLDATPIPLSDGKQAREWLYSEEANLMAAATHAMSCPDETIARLGVDLAFALMWFQGSGWHLANLVSCNRQALEVAERYGDPVLTLNAHAHVAMGLDRMDLFDEAAAHRQVELGLARELNDRFAEQRAYGNLAHLYVEAGRLLDAQLCADAQLEIATEIGSAVGIRYAHMIRGYACQRLGDHEAAREALSTALSSALEVGDKAHQGAVLLILSEVCLADGHPQEAVDHLHAAIALQHATGQAAAELRSLALLARAHRLLGQFDDALEIIDKAATMARVLPQGRWTRFTLEERNLLYGELGLPVAGPT</sequence>
<dbReference type="InterPro" id="IPR011990">
    <property type="entry name" value="TPR-like_helical_dom_sf"/>
</dbReference>
<dbReference type="RefSeq" id="WP_397079597.1">
    <property type="nucleotide sequence ID" value="NZ_JBITGY010000002.1"/>
</dbReference>
<feature type="DNA-binding region" description="OmpR/PhoB-type" evidence="5">
    <location>
        <begin position="1"/>
        <end position="89"/>
    </location>
</feature>
<comment type="caution">
    <text evidence="7">The sequence shown here is derived from an EMBL/GenBank/DDBJ whole genome shotgun (WGS) entry which is preliminary data.</text>
</comment>
<dbReference type="SUPFAM" id="SSF48452">
    <property type="entry name" value="TPR-like"/>
    <property type="match status" value="2"/>
</dbReference>
<proteinExistence type="inferred from homology"/>
<keyword evidence="3 5" id="KW-0238">DNA-binding</keyword>
<dbReference type="InterPro" id="IPR019734">
    <property type="entry name" value="TPR_rpt"/>
</dbReference>
<evidence type="ECO:0000313" key="8">
    <source>
        <dbReference type="Proteomes" id="UP001612741"/>
    </source>
</evidence>
<dbReference type="InterPro" id="IPR016032">
    <property type="entry name" value="Sig_transdc_resp-reg_C-effctor"/>
</dbReference>
<reference evidence="7 8" key="1">
    <citation type="submission" date="2024-10" db="EMBL/GenBank/DDBJ databases">
        <title>The Natural Products Discovery Center: Release of the First 8490 Sequenced Strains for Exploring Actinobacteria Biosynthetic Diversity.</title>
        <authorList>
            <person name="Kalkreuter E."/>
            <person name="Kautsar S.A."/>
            <person name="Yang D."/>
            <person name="Bader C.D."/>
            <person name="Teijaro C.N."/>
            <person name="Fluegel L."/>
            <person name="Davis C.M."/>
            <person name="Simpson J.R."/>
            <person name="Lauterbach L."/>
            <person name="Steele A.D."/>
            <person name="Gui C."/>
            <person name="Meng S."/>
            <person name="Li G."/>
            <person name="Viehrig K."/>
            <person name="Ye F."/>
            <person name="Su P."/>
            <person name="Kiefer A.F."/>
            <person name="Nichols A."/>
            <person name="Cepeda A.J."/>
            <person name="Yan W."/>
            <person name="Fan B."/>
            <person name="Jiang Y."/>
            <person name="Adhikari A."/>
            <person name="Zheng C.-J."/>
            <person name="Schuster L."/>
            <person name="Cowan T.M."/>
            <person name="Smanski M.J."/>
            <person name="Chevrette M.G."/>
            <person name="De Carvalho L.P.S."/>
            <person name="Shen B."/>
        </authorList>
    </citation>
    <scope>NUCLEOTIDE SEQUENCE [LARGE SCALE GENOMIC DNA]</scope>
    <source>
        <strain evidence="7 8">NPDC050545</strain>
    </source>
</reference>
<dbReference type="SMART" id="SM01043">
    <property type="entry name" value="BTAD"/>
    <property type="match status" value="1"/>
</dbReference>
<keyword evidence="4" id="KW-0804">Transcription</keyword>
<dbReference type="Pfam" id="PF00486">
    <property type="entry name" value="Trans_reg_C"/>
    <property type="match status" value="1"/>
</dbReference>
<dbReference type="InterPro" id="IPR036388">
    <property type="entry name" value="WH-like_DNA-bd_sf"/>
</dbReference>
<comment type="similarity">
    <text evidence="1">Belongs to the AfsR/DnrI/RedD regulatory family.</text>
</comment>
<dbReference type="InterPro" id="IPR051677">
    <property type="entry name" value="AfsR-DnrI-RedD_regulator"/>
</dbReference>
<dbReference type="InterPro" id="IPR005158">
    <property type="entry name" value="BTAD"/>
</dbReference>
<dbReference type="Pfam" id="PF03704">
    <property type="entry name" value="BTAD"/>
    <property type="match status" value="1"/>
</dbReference>
<feature type="domain" description="OmpR/PhoB-type" evidence="6">
    <location>
        <begin position="1"/>
        <end position="89"/>
    </location>
</feature>
<dbReference type="PRINTS" id="PR00364">
    <property type="entry name" value="DISEASERSIST"/>
</dbReference>
<evidence type="ECO:0000313" key="7">
    <source>
        <dbReference type="EMBL" id="MFI6497028.1"/>
    </source>
</evidence>
<dbReference type="Proteomes" id="UP001612741">
    <property type="component" value="Unassembled WGS sequence"/>
</dbReference>
<dbReference type="PANTHER" id="PTHR35807:SF1">
    <property type="entry name" value="TRANSCRIPTIONAL REGULATOR REDD"/>
    <property type="match status" value="1"/>
</dbReference>
<dbReference type="EMBL" id="JBITGY010000002">
    <property type="protein sequence ID" value="MFI6497028.1"/>
    <property type="molecule type" value="Genomic_DNA"/>
</dbReference>
<name>A0ABW7YP19_9ACTN</name>
<dbReference type="InterPro" id="IPR027417">
    <property type="entry name" value="P-loop_NTPase"/>
</dbReference>
<keyword evidence="8" id="KW-1185">Reference proteome</keyword>
<dbReference type="Gene3D" id="1.25.40.10">
    <property type="entry name" value="Tetratricopeptide repeat domain"/>
    <property type="match status" value="2"/>
</dbReference>
<dbReference type="Pfam" id="PF00931">
    <property type="entry name" value="NB-ARC"/>
    <property type="match status" value="1"/>
</dbReference>
<evidence type="ECO:0000256" key="1">
    <source>
        <dbReference type="ARBA" id="ARBA00005820"/>
    </source>
</evidence>
<keyword evidence="2" id="KW-0805">Transcription regulation</keyword>